<name>A0ABP0FSU1_CLALP</name>
<accession>A0ABP0FSU1</accession>
<dbReference type="EMBL" id="CAWYQH010000090">
    <property type="protein sequence ID" value="CAK8682378.1"/>
    <property type="molecule type" value="Genomic_DNA"/>
</dbReference>
<evidence type="ECO:0000313" key="1">
    <source>
        <dbReference type="EMBL" id="CAK8682378.1"/>
    </source>
</evidence>
<gene>
    <name evidence="1" type="ORF">CVLEPA_LOCUS13046</name>
</gene>
<protein>
    <submittedName>
        <fullName evidence="1">Uncharacterized protein</fullName>
    </submittedName>
</protein>
<reference evidence="1 2" key="1">
    <citation type="submission" date="2024-02" db="EMBL/GenBank/DDBJ databases">
        <authorList>
            <person name="Daric V."/>
            <person name="Darras S."/>
        </authorList>
    </citation>
    <scope>NUCLEOTIDE SEQUENCE [LARGE SCALE GENOMIC DNA]</scope>
</reference>
<proteinExistence type="predicted"/>
<keyword evidence="2" id="KW-1185">Reference proteome</keyword>
<sequence length="125" mass="14081">MVADVYVISGFHKVPLAGKEAGKHFEYHGEMTLECKGRGPSKSHFSRITYGSMISIPRCRAGFEHTRAEHNRFQLSDTTIHEEGESSECFRPEDRASSIHDVEFPNFEVVSPEYEDATGVMLTLT</sequence>
<comment type="caution">
    <text evidence="1">The sequence shown here is derived from an EMBL/GenBank/DDBJ whole genome shotgun (WGS) entry which is preliminary data.</text>
</comment>
<dbReference type="Proteomes" id="UP001642483">
    <property type="component" value="Unassembled WGS sequence"/>
</dbReference>
<organism evidence="1 2">
    <name type="scientific">Clavelina lepadiformis</name>
    <name type="common">Light-bulb sea squirt</name>
    <name type="synonym">Ascidia lepadiformis</name>
    <dbReference type="NCBI Taxonomy" id="159417"/>
    <lineage>
        <taxon>Eukaryota</taxon>
        <taxon>Metazoa</taxon>
        <taxon>Chordata</taxon>
        <taxon>Tunicata</taxon>
        <taxon>Ascidiacea</taxon>
        <taxon>Aplousobranchia</taxon>
        <taxon>Clavelinidae</taxon>
        <taxon>Clavelina</taxon>
    </lineage>
</organism>
<evidence type="ECO:0000313" key="2">
    <source>
        <dbReference type="Proteomes" id="UP001642483"/>
    </source>
</evidence>